<dbReference type="EMBL" id="BMMP01000007">
    <property type="protein sequence ID" value="GGO48908.1"/>
    <property type="molecule type" value="Genomic_DNA"/>
</dbReference>
<dbReference type="InterPro" id="IPR014757">
    <property type="entry name" value="Tscrpt_reg_IclR_C"/>
</dbReference>
<name>A0ABQ2MAP7_9ACTN</name>
<dbReference type="RefSeq" id="WP_189037180.1">
    <property type="nucleotide sequence ID" value="NZ_BMMP01000007.1"/>
</dbReference>
<accession>A0ABQ2MAP7</accession>
<sequence length="245" mass="26444">MSESLRRGLRVLAALSEEPATASRVAQSHGVSLSTAVRLLQLLADEGFARRDETGRYHVGSQLLQVAYRVVAGMDVREMAAPVLRGLNAQTGQTVHLGYFENPTVIYVDKYAGRSPVQMYSQIGTPAPLHCTAMGKAVAAYLPEAERSALAASLDYPVNTDRTITSAEDYLRELDTVRQQGYALNLGEHEAVVSAVAAPVKQPDGRVHYAIDLAVPNVLVGEDELRAFIPRVLAAAADIERALGY</sequence>
<dbReference type="SMART" id="SM00346">
    <property type="entry name" value="HTH_ICLR"/>
    <property type="match status" value="1"/>
</dbReference>
<evidence type="ECO:0000259" key="5">
    <source>
        <dbReference type="PROSITE" id="PS51078"/>
    </source>
</evidence>
<dbReference type="InterPro" id="IPR029016">
    <property type="entry name" value="GAF-like_dom_sf"/>
</dbReference>
<organism evidence="6 7">
    <name type="scientific">Streptomyces daqingensis</name>
    <dbReference type="NCBI Taxonomy" id="1472640"/>
    <lineage>
        <taxon>Bacteria</taxon>
        <taxon>Bacillati</taxon>
        <taxon>Actinomycetota</taxon>
        <taxon>Actinomycetes</taxon>
        <taxon>Kitasatosporales</taxon>
        <taxon>Streptomycetaceae</taxon>
        <taxon>Streptomyces</taxon>
    </lineage>
</organism>
<dbReference type="Pfam" id="PF09339">
    <property type="entry name" value="HTH_IclR"/>
    <property type="match status" value="1"/>
</dbReference>
<feature type="domain" description="IclR-ED" evidence="5">
    <location>
        <begin position="62"/>
        <end position="245"/>
    </location>
</feature>
<protein>
    <submittedName>
        <fullName evidence="6">IclR family transcriptional regulator</fullName>
    </submittedName>
</protein>
<evidence type="ECO:0000313" key="7">
    <source>
        <dbReference type="Proteomes" id="UP000631535"/>
    </source>
</evidence>
<keyword evidence="3" id="KW-0804">Transcription</keyword>
<evidence type="ECO:0000313" key="6">
    <source>
        <dbReference type="EMBL" id="GGO48908.1"/>
    </source>
</evidence>
<dbReference type="PANTHER" id="PTHR30136:SF24">
    <property type="entry name" value="HTH-TYPE TRANSCRIPTIONAL REPRESSOR ALLR"/>
    <property type="match status" value="1"/>
</dbReference>
<dbReference type="InterPro" id="IPR036388">
    <property type="entry name" value="WH-like_DNA-bd_sf"/>
</dbReference>
<dbReference type="InterPro" id="IPR050707">
    <property type="entry name" value="HTH_MetabolicPath_Reg"/>
</dbReference>
<feature type="domain" description="HTH iclR-type" evidence="4">
    <location>
        <begin position="2"/>
        <end position="61"/>
    </location>
</feature>
<keyword evidence="1" id="KW-0805">Transcription regulation</keyword>
<dbReference type="Proteomes" id="UP000631535">
    <property type="component" value="Unassembled WGS sequence"/>
</dbReference>
<dbReference type="CDD" id="cd00090">
    <property type="entry name" value="HTH_ARSR"/>
    <property type="match status" value="1"/>
</dbReference>
<dbReference type="InterPro" id="IPR011991">
    <property type="entry name" value="ArsR-like_HTH"/>
</dbReference>
<evidence type="ECO:0000256" key="3">
    <source>
        <dbReference type="ARBA" id="ARBA00023163"/>
    </source>
</evidence>
<dbReference type="PROSITE" id="PS51077">
    <property type="entry name" value="HTH_ICLR"/>
    <property type="match status" value="1"/>
</dbReference>
<comment type="caution">
    <text evidence="6">The sequence shown here is derived from an EMBL/GenBank/DDBJ whole genome shotgun (WGS) entry which is preliminary data.</text>
</comment>
<dbReference type="InterPro" id="IPR005471">
    <property type="entry name" value="Tscrpt_reg_IclR_N"/>
</dbReference>
<dbReference type="SUPFAM" id="SSF46785">
    <property type="entry name" value="Winged helix' DNA-binding domain"/>
    <property type="match status" value="1"/>
</dbReference>
<gene>
    <name evidence="6" type="ORF">GCM10012287_24990</name>
</gene>
<dbReference type="InterPro" id="IPR036390">
    <property type="entry name" value="WH_DNA-bd_sf"/>
</dbReference>
<dbReference type="PANTHER" id="PTHR30136">
    <property type="entry name" value="HELIX-TURN-HELIX TRANSCRIPTIONAL REGULATOR, ICLR FAMILY"/>
    <property type="match status" value="1"/>
</dbReference>
<dbReference type="Pfam" id="PF01614">
    <property type="entry name" value="IclR_C"/>
    <property type="match status" value="1"/>
</dbReference>
<evidence type="ECO:0000256" key="2">
    <source>
        <dbReference type="ARBA" id="ARBA00023125"/>
    </source>
</evidence>
<keyword evidence="7" id="KW-1185">Reference proteome</keyword>
<dbReference type="PROSITE" id="PS51078">
    <property type="entry name" value="ICLR_ED"/>
    <property type="match status" value="1"/>
</dbReference>
<proteinExistence type="predicted"/>
<dbReference type="Gene3D" id="1.10.10.10">
    <property type="entry name" value="Winged helix-like DNA-binding domain superfamily/Winged helix DNA-binding domain"/>
    <property type="match status" value="1"/>
</dbReference>
<dbReference type="SUPFAM" id="SSF55781">
    <property type="entry name" value="GAF domain-like"/>
    <property type="match status" value="1"/>
</dbReference>
<dbReference type="Gene3D" id="3.30.450.40">
    <property type="match status" value="1"/>
</dbReference>
<evidence type="ECO:0000259" key="4">
    <source>
        <dbReference type="PROSITE" id="PS51077"/>
    </source>
</evidence>
<evidence type="ECO:0000256" key="1">
    <source>
        <dbReference type="ARBA" id="ARBA00023015"/>
    </source>
</evidence>
<reference evidence="7" key="1">
    <citation type="journal article" date="2019" name="Int. J. Syst. Evol. Microbiol.">
        <title>The Global Catalogue of Microorganisms (GCM) 10K type strain sequencing project: providing services to taxonomists for standard genome sequencing and annotation.</title>
        <authorList>
            <consortium name="The Broad Institute Genomics Platform"/>
            <consortium name="The Broad Institute Genome Sequencing Center for Infectious Disease"/>
            <person name="Wu L."/>
            <person name="Ma J."/>
        </authorList>
    </citation>
    <scope>NUCLEOTIDE SEQUENCE [LARGE SCALE GENOMIC DNA]</scope>
    <source>
        <strain evidence="7">CGMCC 4.7178</strain>
    </source>
</reference>
<keyword evidence="2" id="KW-0238">DNA-binding</keyword>